<reference evidence="4 5" key="1">
    <citation type="journal article" date="2016" name="Genome Announc.">
        <title>Complete Genome Sequence of Thiostrepton-Producing Streptomyces laurentii ATCC 31255.</title>
        <authorList>
            <person name="Doi K."/>
            <person name="Fujino Y."/>
            <person name="Nagayoshi Y."/>
            <person name="Ohshima T."/>
            <person name="Ogata S."/>
        </authorList>
    </citation>
    <scope>NUCLEOTIDE SEQUENCE [LARGE SCALE GENOMIC DNA]</scope>
    <source>
        <strain evidence="4 5">ATCC 31255</strain>
    </source>
</reference>
<dbReference type="Gene3D" id="3.90.226.10">
    <property type="entry name" value="2-enoyl-CoA Hydratase, Chain A, domain 1"/>
    <property type="match status" value="1"/>
</dbReference>
<dbReference type="CDD" id="cd06558">
    <property type="entry name" value="crotonase-like"/>
    <property type="match status" value="1"/>
</dbReference>
<dbReference type="PANTHER" id="PTHR43459">
    <property type="entry name" value="ENOYL-COA HYDRATASE"/>
    <property type="match status" value="1"/>
</dbReference>
<dbReference type="InterPro" id="IPR018376">
    <property type="entry name" value="Enoyl-CoA_hyd/isom_CS"/>
</dbReference>
<evidence type="ECO:0000313" key="4">
    <source>
        <dbReference type="EMBL" id="BAU88343.1"/>
    </source>
</evidence>
<keyword evidence="5" id="KW-1185">Reference proteome</keyword>
<gene>
    <name evidence="4" type="ORF">SLA_7478</name>
</gene>
<comment type="similarity">
    <text evidence="1 2">Belongs to the enoyl-CoA hydratase/isomerase family.</text>
</comment>
<dbReference type="EMBL" id="AP017424">
    <property type="protein sequence ID" value="BAU88343.1"/>
    <property type="molecule type" value="Genomic_DNA"/>
</dbReference>
<dbReference type="PANTHER" id="PTHR43459:SF1">
    <property type="entry name" value="EG:BACN32G11.4 PROTEIN"/>
    <property type="match status" value="1"/>
</dbReference>
<evidence type="ECO:0000256" key="1">
    <source>
        <dbReference type="ARBA" id="ARBA00005254"/>
    </source>
</evidence>
<dbReference type="KEGG" id="slau:SLA_7478"/>
<accession>A0A169PS01</accession>
<protein>
    <submittedName>
        <fullName evidence="4">Enoyl-CoA hydratase/carnithine racemase</fullName>
    </submittedName>
</protein>
<dbReference type="Pfam" id="PF00378">
    <property type="entry name" value="ECH_1"/>
    <property type="match status" value="1"/>
</dbReference>
<dbReference type="RefSeq" id="WP_359883945.1">
    <property type="nucleotide sequence ID" value="NZ_JBEYHT010000069.1"/>
</dbReference>
<dbReference type="Proteomes" id="UP000217676">
    <property type="component" value="Chromosome"/>
</dbReference>
<dbReference type="PROSITE" id="PS00166">
    <property type="entry name" value="ENOYL_COA_HYDRATASE"/>
    <property type="match status" value="1"/>
</dbReference>
<name>A0A169PS01_STRLU</name>
<evidence type="ECO:0000256" key="3">
    <source>
        <dbReference type="SAM" id="MobiDB-lite"/>
    </source>
</evidence>
<feature type="region of interest" description="Disordered" evidence="3">
    <location>
        <begin position="260"/>
        <end position="285"/>
    </location>
</feature>
<sequence>MNASEPSLLVTRPLPGVVTATLNRPARKNALNEELFARLTDLCAELRADPSVRVLVLTGAGGTFCAGYDIDEVGRIAALPPLTLLDLLHRQAEAVTGLTALPQTVIAAVDGSAVGAGLSLALAADIRLAAPGARFRASFVKMGLSGGDMGASWLLPRLTGLGFASDMMLTGRFVAADEALARGLVSRVTAPGDPAGAALGLAAEIAANSPVSLALTKQVLQANTDAPSLAAALDREAPVQVVAAHSPDVREAVAAFRDRRAPDFGAARPTTSQPAGDAVPSATPS</sequence>
<dbReference type="InterPro" id="IPR001753">
    <property type="entry name" value="Enoyl-CoA_hydra/iso"/>
</dbReference>
<dbReference type="Gene3D" id="1.10.12.10">
    <property type="entry name" value="Lyase 2-enoyl-coa Hydratase, Chain A, domain 2"/>
    <property type="match status" value="1"/>
</dbReference>
<dbReference type="SUPFAM" id="SSF52096">
    <property type="entry name" value="ClpP/crotonase"/>
    <property type="match status" value="1"/>
</dbReference>
<dbReference type="GO" id="GO:0003824">
    <property type="term" value="F:catalytic activity"/>
    <property type="evidence" value="ECO:0007669"/>
    <property type="project" value="InterPro"/>
</dbReference>
<dbReference type="AlphaFoldDB" id="A0A169PS01"/>
<dbReference type="InterPro" id="IPR014748">
    <property type="entry name" value="Enoyl-CoA_hydra_C"/>
</dbReference>
<evidence type="ECO:0000256" key="2">
    <source>
        <dbReference type="RuleBase" id="RU003707"/>
    </source>
</evidence>
<proteinExistence type="inferred from homology"/>
<organism evidence="4 5">
    <name type="scientific">Streptomyces laurentii</name>
    <dbReference type="NCBI Taxonomy" id="39478"/>
    <lineage>
        <taxon>Bacteria</taxon>
        <taxon>Bacillati</taxon>
        <taxon>Actinomycetota</taxon>
        <taxon>Actinomycetes</taxon>
        <taxon>Kitasatosporales</taxon>
        <taxon>Streptomycetaceae</taxon>
        <taxon>Streptomyces</taxon>
    </lineage>
</organism>
<evidence type="ECO:0000313" key="5">
    <source>
        <dbReference type="Proteomes" id="UP000217676"/>
    </source>
</evidence>
<dbReference type="InterPro" id="IPR029045">
    <property type="entry name" value="ClpP/crotonase-like_dom_sf"/>
</dbReference>